<comment type="subcellular location">
    <subcellularLocation>
        <location evidence="1 7">Cell membrane</location>
        <topology evidence="1 7">Multi-pass membrane protein</topology>
    </subcellularLocation>
</comment>
<evidence type="ECO:0000256" key="1">
    <source>
        <dbReference type="ARBA" id="ARBA00004651"/>
    </source>
</evidence>
<evidence type="ECO:0000256" key="5">
    <source>
        <dbReference type="ARBA" id="ARBA00022989"/>
    </source>
</evidence>
<feature type="transmembrane region" description="Helical" evidence="7">
    <location>
        <begin position="55"/>
        <end position="76"/>
    </location>
</feature>
<keyword evidence="5 7" id="KW-1133">Transmembrane helix</keyword>
<evidence type="ECO:0000259" key="8">
    <source>
        <dbReference type="Pfam" id="PF09335"/>
    </source>
</evidence>
<accession>A0A4R7J7R7</accession>
<dbReference type="GO" id="GO:0005886">
    <property type="term" value="C:plasma membrane"/>
    <property type="evidence" value="ECO:0007669"/>
    <property type="project" value="UniProtKB-SubCell"/>
</dbReference>
<evidence type="ECO:0000313" key="9">
    <source>
        <dbReference type="EMBL" id="TDT33502.1"/>
    </source>
</evidence>
<dbReference type="Proteomes" id="UP000295371">
    <property type="component" value="Unassembled WGS sequence"/>
</dbReference>
<dbReference type="PANTHER" id="PTHR30353:SF0">
    <property type="entry name" value="TRANSMEMBRANE PROTEIN"/>
    <property type="match status" value="1"/>
</dbReference>
<dbReference type="AlphaFoldDB" id="A0A4R7J7R7"/>
<feature type="transmembrane region" description="Helical" evidence="7">
    <location>
        <begin position="15"/>
        <end position="34"/>
    </location>
</feature>
<protein>
    <submittedName>
        <fullName evidence="9">Membrane protein DedA with SNARE-associated domain</fullName>
    </submittedName>
</protein>
<organism evidence="9 10">
    <name type="scientific">Naumannella halotolerans</name>
    <dbReference type="NCBI Taxonomy" id="993414"/>
    <lineage>
        <taxon>Bacteria</taxon>
        <taxon>Bacillati</taxon>
        <taxon>Actinomycetota</taxon>
        <taxon>Actinomycetes</taxon>
        <taxon>Propionibacteriales</taxon>
        <taxon>Propionibacteriaceae</taxon>
        <taxon>Naumannella</taxon>
    </lineage>
</organism>
<gene>
    <name evidence="9" type="ORF">CLV29_1120</name>
</gene>
<evidence type="ECO:0000256" key="7">
    <source>
        <dbReference type="RuleBase" id="RU367016"/>
    </source>
</evidence>
<dbReference type="EMBL" id="SOAW01000001">
    <property type="protein sequence ID" value="TDT33502.1"/>
    <property type="molecule type" value="Genomic_DNA"/>
</dbReference>
<reference evidence="9 10" key="1">
    <citation type="submission" date="2019-03" db="EMBL/GenBank/DDBJ databases">
        <title>Genomic Encyclopedia of Archaeal and Bacterial Type Strains, Phase II (KMG-II): from individual species to whole genera.</title>
        <authorList>
            <person name="Goeker M."/>
        </authorList>
    </citation>
    <scope>NUCLEOTIDE SEQUENCE [LARGE SCALE GENOMIC DNA]</scope>
    <source>
        <strain evidence="9 10">DSM 24323</strain>
    </source>
</reference>
<name>A0A4R7J7R7_9ACTN</name>
<evidence type="ECO:0000313" key="10">
    <source>
        <dbReference type="Proteomes" id="UP000295371"/>
    </source>
</evidence>
<feature type="domain" description="VTT" evidence="8">
    <location>
        <begin position="34"/>
        <end position="161"/>
    </location>
</feature>
<dbReference type="OrthoDB" id="162303at2"/>
<dbReference type="PANTHER" id="PTHR30353">
    <property type="entry name" value="INNER MEMBRANE PROTEIN DEDA-RELATED"/>
    <property type="match status" value="1"/>
</dbReference>
<evidence type="ECO:0000256" key="6">
    <source>
        <dbReference type="ARBA" id="ARBA00023136"/>
    </source>
</evidence>
<feature type="transmembrane region" description="Helical" evidence="7">
    <location>
        <begin position="142"/>
        <end position="168"/>
    </location>
</feature>
<comment type="similarity">
    <text evidence="2 7">Belongs to the DedA family.</text>
</comment>
<keyword evidence="4 7" id="KW-0812">Transmembrane</keyword>
<dbReference type="InterPro" id="IPR032818">
    <property type="entry name" value="DedA-like"/>
</dbReference>
<proteinExistence type="inferred from homology"/>
<dbReference type="Pfam" id="PF09335">
    <property type="entry name" value="VTT_dom"/>
    <property type="match status" value="1"/>
</dbReference>
<dbReference type="InterPro" id="IPR032816">
    <property type="entry name" value="VTT_dom"/>
</dbReference>
<keyword evidence="6 7" id="KW-0472">Membrane</keyword>
<keyword evidence="3 7" id="KW-1003">Cell membrane</keyword>
<evidence type="ECO:0000256" key="3">
    <source>
        <dbReference type="ARBA" id="ARBA00022475"/>
    </source>
</evidence>
<evidence type="ECO:0000256" key="4">
    <source>
        <dbReference type="ARBA" id="ARBA00022692"/>
    </source>
</evidence>
<keyword evidence="10" id="KW-1185">Reference proteome</keyword>
<sequence>MDQITAAVESVAGTWWVYLAIFGFTTIDGFFPPVPSESLVVSLAALSMSSREPSLALLFLAAAGGAMAGDNIAYQIGHVVHPSDDRGPVWLRGPRMQRTFAWARRALDRRGAMMILVARHIPGCRVAVNMMAGATGYPRRRFVALTLVAAVLWAAYGIGIGAVAGHWIKDEPLLAAALAVAVAIVLGVVVDRIFAVVQRRRGRRLPHEAEEPISQS</sequence>
<feature type="transmembrane region" description="Helical" evidence="7">
    <location>
        <begin position="174"/>
        <end position="194"/>
    </location>
</feature>
<evidence type="ECO:0000256" key="2">
    <source>
        <dbReference type="ARBA" id="ARBA00010792"/>
    </source>
</evidence>
<comment type="caution">
    <text evidence="9">The sequence shown here is derived from an EMBL/GenBank/DDBJ whole genome shotgun (WGS) entry which is preliminary data.</text>
</comment>